<dbReference type="Proteomes" id="UP000288805">
    <property type="component" value="Unassembled WGS sequence"/>
</dbReference>
<dbReference type="SUPFAM" id="SSF46689">
    <property type="entry name" value="Homeodomain-like"/>
    <property type="match status" value="1"/>
</dbReference>
<comment type="caution">
    <text evidence="3">The sequence shown here is derived from an EMBL/GenBank/DDBJ whole genome shotgun (WGS) entry which is preliminary data.</text>
</comment>
<dbReference type="EMBL" id="QGNW01000036">
    <property type="protein sequence ID" value="RVX09798.1"/>
    <property type="molecule type" value="Genomic_DNA"/>
</dbReference>
<evidence type="ECO:0000313" key="4">
    <source>
        <dbReference type="Proteomes" id="UP000288805"/>
    </source>
</evidence>
<keyword evidence="1" id="KW-0539">Nucleus</keyword>
<evidence type="ECO:0000256" key="1">
    <source>
        <dbReference type="ARBA" id="ARBA00023242"/>
    </source>
</evidence>
<dbReference type="Pfam" id="PF24904">
    <property type="entry name" value="RVE6"/>
    <property type="match status" value="1"/>
</dbReference>
<reference evidence="3 4" key="1">
    <citation type="journal article" date="2018" name="PLoS Genet.">
        <title>Population sequencing reveals clonal diversity and ancestral inbreeding in the grapevine cultivar Chardonnay.</title>
        <authorList>
            <person name="Roach M.J."/>
            <person name="Johnson D.L."/>
            <person name="Bohlmann J."/>
            <person name="van Vuuren H.J."/>
            <person name="Jones S.J."/>
            <person name="Pretorius I.S."/>
            <person name="Schmidt S.A."/>
            <person name="Borneman A.R."/>
        </authorList>
    </citation>
    <scope>NUCLEOTIDE SEQUENCE [LARGE SCALE GENOMIC DNA]</scope>
    <source>
        <strain evidence="4">cv. Chardonnay</strain>
        <tissue evidence="3">Leaf</tissue>
    </source>
</reference>
<dbReference type="PANTHER" id="PTHR12802">
    <property type="entry name" value="SWI/SNF COMPLEX-RELATED"/>
    <property type="match status" value="1"/>
</dbReference>
<name>A0A438JLF4_VITVI</name>
<evidence type="ECO:0000256" key="2">
    <source>
        <dbReference type="SAM" id="MobiDB-lite"/>
    </source>
</evidence>
<sequence length="385" mass="43003">MVSVNPNPPQGFYLDPMQMGLPALGSLQPTTASVAASSSSEDPNKKIRKPYTITKSRESWTEQEHDKFLEALQLYVALDYLILGKIMHSDIYMFFLSIVFDRDWKKIEAFVWVQNSYPDPNRCQSKIRSHAQKYFLKVQKNGTSEHVPPPRPKRKAAHPYPQKASKNAPVFPQDTMAFQTSATLLEPGFVLRPDSSSVLRNPMNNAALSSWTYNSQPPVSVSHVTKDEVGLAGPAMQHNNCCSSSNESTPRSWPICKTHDQGNQSLPIRVMPDFAQVYSFIGSVFDPNGSGHLQKLKNMDPINMETVHLPFLLRLLKKLMFYLGILCGCPGIAIDENLTINLTSPEFADHRKLLSSYDADFEKAKSSSTRSILHVGKSESAILSA</sequence>
<organism evidence="3 4">
    <name type="scientific">Vitis vinifera</name>
    <name type="common">Grape</name>
    <dbReference type="NCBI Taxonomy" id="29760"/>
    <lineage>
        <taxon>Eukaryota</taxon>
        <taxon>Viridiplantae</taxon>
        <taxon>Streptophyta</taxon>
        <taxon>Embryophyta</taxon>
        <taxon>Tracheophyta</taxon>
        <taxon>Spermatophyta</taxon>
        <taxon>Magnoliopsida</taxon>
        <taxon>eudicotyledons</taxon>
        <taxon>Gunneridae</taxon>
        <taxon>Pentapetalae</taxon>
        <taxon>rosids</taxon>
        <taxon>Vitales</taxon>
        <taxon>Vitaceae</taxon>
        <taxon>Viteae</taxon>
        <taxon>Vitis</taxon>
    </lineage>
</organism>
<dbReference type="AlphaFoldDB" id="A0A438JLF4"/>
<evidence type="ECO:0000313" key="3">
    <source>
        <dbReference type="EMBL" id="RVX09798.1"/>
    </source>
</evidence>
<dbReference type="PANTHER" id="PTHR12802:SF167">
    <property type="entry name" value="PROTEIN REVEILLE 5"/>
    <property type="match status" value="1"/>
</dbReference>
<dbReference type="Gene3D" id="1.10.10.60">
    <property type="entry name" value="Homeodomain-like"/>
    <property type="match status" value="1"/>
</dbReference>
<dbReference type="InterPro" id="IPR009057">
    <property type="entry name" value="Homeodomain-like_sf"/>
</dbReference>
<protein>
    <submittedName>
        <fullName evidence="3">Protein REVEILLE 6</fullName>
    </submittedName>
</protein>
<feature type="region of interest" description="Disordered" evidence="2">
    <location>
        <begin position="140"/>
        <end position="165"/>
    </location>
</feature>
<gene>
    <name evidence="3" type="primary">RVE6_4</name>
    <name evidence="3" type="ORF">CK203_012872</name>
</gene>
<accession>A0A438JLF4</accession>
<proteinExistence type="predicted"/>